<dbReference type="VEuPathDB" id="FungiDB:PHYBLDRAFT_61164"/>
<evidence type="ECO:0000313" key="11">
    <source>
        <dbReference type="EMBL" id="OAD74787.1"/>
    </source>
</evidence>
<evidence type="ECO:0000256" key="4">
    <source>
        <dbReference type="ARBA" id="ARBA00022670"/>
    </source>
</evidence>
<evidence type="ECO:0000256" key="5">
    <source>
        <dbReference type="ARBA" id="ARBA00022786"/>
    </source>
</evidence>
<evidence type="ECO:0000256" key="7">
    <source>
        <dbReference type="ARBA" id="ARBA00022807"/>
    </source>
</evidence>
<dbReference type="OrthoDB" id="1924260at2759"/>
<keyword evidence="7" id="KW-0788">Thiol protease</keyword>
<dbReference type="Gene3D" id="1.20.58.860">
    <property type="match status" value="1"/>
</dbReference>
<dbReference type="EC" id="3.4.19.12" evidence="3"/>
<organism evidence="11 12">
    <name type="scientific">Phycomyces blakesleeanus (strain ATCC 8743b / DSM 1359 / FGSC 10004 / NBRC 33097 / NRRL 1555)</name>
    <dbReference type="NCBI Taxonomy" id="763407"/>
    <lineage>
        <taxon>Eukaryota</taxon>
        <taxon>Fungi</taxon>
        <taxon>Fungi incertae sedis</taxon>
        <taxon>Mucoromycota</taxon>
        <taxon>Mucoromycotina</taxon>
        <taxon>Mucoromycetes</taxon>
        <taxon>Mucorales</taxon>
        <taxon>Phycomycetaceae</taxon>
        <taxon>Phycomyces</taxon>
    </lineage>
</organism>
<keyword evidence="12" id="KW-1185">Reference proteome</keyword>
<dbReference type="PROSITE" id="PS52048">
    <property type="entry name" value="UCH_DOMAIN"/>
    <property type="match status" value="1"/>
</dbReference>
<dbReference type="InterPro" id="IPR001578">
    <property type="entry name" value="Peptidase_C12_UCH"/>
</dbReference>
<comment type="caution">
    <text evidence="8">Lacks conserved residue(s) required for the propagation of feature annotation.</text>
</comment>
<evidence type="ECO:0000256" key="6">
    <source>
        <dbReference type="ARBA" id="ARBA00022801"/>
    </source>
</evidence>
<keyword evidence="6" id="KW-0378">Hydrolase</keyword>
<reference evidence="12" key="1">
    <citation type="submission" date="2015-06" db="EMBL/GenBank/DDBJ databases">
        <title>Expansion of signal transduction pathways in fungi by whole-genome duplication.</title>
        <authorList>
            <consortium name="DOE Joint Genome Institute"/>
            <person name="Corrochano L.M."/>
            <person name="Kuo A."/>
            <person name="Marcet-Houben M."/>
            <person name="Polaino S."/>
            <person name="Salamov A."/>
            <person name="Villalobos J.M."/>
            <person name="Alvarez M.I."/>
            <person name="Avalos J."/>
            <person name="Benito E.P."/>
            <person name="Benoit I."/>
            <person name="Burger G."/>
            <person name="Camino L.P."/>
            <person name="Canovas D."/>
            <person name="Cerda-Olmedo E."/>
            <person name="Cheng J.-F."/>
            <person name="Dominguez A."/>
            <person name="Elias M."/>
            <person name="Eslava A.P."/>
            <person name="Glaser F."/>
            <person name="Grimwood J."/>
            <person name="Gutierrez G."/>
            <person name="Heitman J."/>
            <person name="Henrissat B."/>
            <person name="Iturriaga E.A."/>
            <person name="Lang B.F."/>
            <person name="Lavin J.L."/>
            <person name="Lee S."/>
            <person name="Li W."/>
            <person name="Lindquist E."/>
            <person name="Lopez-Garcia S."/>
            <person name="Luque E.M."/>
            <person name="Marcos A.T."/>
            <person name="Martin J."/>
            <person name="McCluskey K."/>
            <person name="Medina H.R."/>
            <person name="Miralles-Duran A."/>
            <person name="Miyazaki A."/>
            <person name="Munoz-Torres E."/>
            <person name="Oguiza J.A."/>
            <person name="Ohm R."/>
            <person name="Olmedo M."/>
            <person name="Orejas M."/>
            <person name="Ortiz-Castellanos L."/>
            <person name="Pisabarro A.G."/>
            <person name="Rodriguez-Romero J."/>
            <person name="Ruiz-Herrera J."/>
            <person name="Ruiz-Vazquez R."/>
            <person name="Sanz C."/>
            <person name="Schackwitz W."/>
            <person name="Schmutz J."/>
            <person name="Shahriari M."/>
            <person name="Shelest E."/>
            <person name="Silva-Franco F."/>
            <person name="Soanes D."/>
            <person name="Syed K."/>
            <person name="Tagua V.G."/>
            <person name="Talbot N.J."/>
            <person name="Thon M."/>
            <person name="De vries R.P."/>
            <person name="Wiebenga A."/>
            <person name="Yadav J.S."/>
            <person name="Braun E.L."/>
            <person name="Baker S."/>
            <person name="Garre V."/>
            <person name="Horwitz B."/>
            <person name="Torres-Martinez S."/>
            <person name="Idnurm A."/>
            <person name="Herrera-Estrella A."/>
            <person name="Gabaldon T."/>
            <person name="Grigoriev I.V."/>
        </authorList>
    </citation>
    <scope>NUCLEOTIDE SEQUENCE [LARGE SCALE GENOMIC DNA]</scope>
    <source>
        <strain evidence="12">NRRL 1555(-)</strain>
    </source>
</reference>
<evidence type="ECO:0000313" key="12">
    <source>
        <dbReference type="Proteomes" id="UP000077315"/>
    </source>
</evidence>
<dbReference type="InParanoid" id="A0A162PPK8"/>
<dbReference type="Gene3D" id="3.40.532.10">
    <property type="entry name" value="Peptidase C12, ubiquitin carboxyl-terminal hydrolase"/>
    <property type="match status" value="1"/>
</dbReference>
<dbReference type="GO" id="GO:0006511">
    <property type="term" value="P:ubiquitin-dependent protein catabolic process"/>
    <property type="evidence" value="ECO:0007669"/>
    <property type="project" value="UniProtKB-UniRule"/>
</dbReference>
<dbReference type="GeneID" id="29001670"/>
<keyword evidence="4" id="KW-0645">Protease</keyword>
<dbReference type="RefSeq" id="XP_018292827.1">
    <property type="nucleotide sequence ID" value="XM_018440764.1"/>
</dbReference>
<dbReference type="SUPFAM" id="SSF54001">
    <property type="entry name" value="Cysteine proteinases"/>
    <property type="match status" value="1"/>
</dbReference>
<dbReference type="Proteomes" id="UP000077315">
    <property type="component" value="Unassembled WGS sequence"/>
</dbReference>
<dbReference type="PANTHER" id="PTHR10589:SF16">
    <property type="entry name" value="UBIQUITIN CARBOXYL-TERMINAL HYDROLASE ISOZYME L5"/>
    <property type="match status" value="1"/>
</dbReference>
<dbReference type="GO" id="GO:0004843">
    <property type="term" value="F:cysteine-type deubiquitinase activity"/>
    <property type="evidence" value="ECO:0007669"/>
    <property type="project" value="UniProtKB-EC"/>
</dbReference>
<proteinExistence type="inferred from homology"/>
<evidence type="ECO:0000256" key="3">
    <source>
        <dbReference type="ARBA" id="ARBA00012759"/>
    </source>
</evidence>
<dbReference type="PROSITE" id="PS52049">
    <property type="entry name" value="ULD"/>
    <property type="match status" value="1"/>
</dbReference>
<dbReference type="EMBL" id="KV440978">
    <property type="protein sequence ID" value="OAD74787.1"/>
    <property type="molecule type" value="Genomic_DNA"/>
</dbReference>
<gene>
    <name evidence="11" type="ORF">PHYBLDRAFT_61164</name>
</gene>
<dbReference type="AlphaFoldDB" id="A0A162PPK8"/>
<dbReference type="InterPro" id="IPR041507">
    <property type="entry name" value="UCH_C"/>
</dbReference>
<evidence type="ECO:0000256" key="1">
    <source>
        <dbReference type="ARBA" id="ARBA00000707"/>
    </source>
</evidence>
<dbReference type="Pfam" id="PF01088">
    <property type="entry name" value="Peptidase_C12"/>
    <property type="match status" value="1"/>
</dbReference>
<sequence>MTRDNQSERWLVIDPDPRVLSKLCLSMGVKGVQVEQIQPSNRDFIREQRPVHGVILLLHQVPPAINGEETSSNGIYFSNQIVREGYATHALINILMNCGEMVDIGSTLKEFKEFTREFTPIEKGHSLSSSHVLREASNNIAKRQESRGVFHAITYVHYGGFLWELDGCRKSPSRLVACTETTWLGVAQNELRRKADMLYRHQTPYSMWAVIEDRRQVYHRQLVGKAYLRQAVENELDSLYPAWRVTLNINRWEEEYQYHMEHNVNQAGKELVRERDYCRVFEDLPVDEQISIQTSIKTDVRGWSEAELTDRWMQTQDESLRLYERLGTEYQKHKEYRDDTVRRKYNYEPFIEAYIKCLAKHKLLDYNQAP</sequence>
<dbReference type="GO" id="GO:0016579">
    <property type="term" value="P:protein deubiquitination"/>
    <property type="evidence" value="ECO:0007669"/>
    <property type="project" value="TreeGrafter"/>
</dbReference>
<comment type="similarity">
    <text evidence="2 8">Belongs to the peptidase C12 family.</text>
</comment>
<dbReference type="PANTHER" id="PTHR10589">
    <property type="entry name" value="UBIQUITIN CARBOXYL-TERMINAL HYDROLASE"/>
    <property type="match status" value="1"/>
</dbReference>
<keyword evidence="5 9" id="KW-0833">Ubl conjugation pathway</keyword>
<accession>A0A162PPK8</accession>
<dbReference type="GO" id="GO:0005737">
    <property type="term" value="C:cytoplasm"/>
    <property type="evidence" value="ECO:0007669"/>
    <property type="project" value="TreeGrafter"/>
</dbReference>
<evidence type="ECO:0000256" key="9">
    <source>
        <dbReference type="PROSITE-ProRule" id="PRU01394"/>
    </source>
</evidence>
<comment type="catalytic activity">
    <reaction evidence="1">
        <text>Thiol-dependent hydrolysis of ester, thioester, amide, peptide and isopeptide bonds formed by the C-terminal Gly of ubiquitin (a 76-residue protein attached to proteins as an intracellular targeting signal).</text>
        <dbReference type="EC" id="3.4.19.12"/>
    </reaction>
</comment>
<feature type="domain" description="UCH catalytic" evidence="10">
    <location>
        <begin position="9"/>
        <end position="212"/>
    </location>
</feature>
<evidence type="ECO:0000256" key="8">
    <source>
        <dbReference type="PROSITE-ProRule" id="PRU01393"/>
    </source>
</evidence>
<evidence type="ECO:0000256" key="2">
    <source>
        <dbReference type="ARBA" id="ARBA00009326"/>
    </source>
</evidence>
<name>A0A162PPK8_PHYB8</name>
<dbReference type="Pfam" id="PF18031">
    <property type="entry name" value="UCH_C"/>
    <property type="match status" value="1"/>
</dbReference>
<evidence type="ECO:0000259" key="10">
    <source>
        <dbReference type="PROSITE" id="PS52048"/>
    </source>
</evidence>
<protein>
    <recommendedName>
        <fullName evidence="3">ubiquitinyl hydrolase 1</fullName>
        <ecNumber evidence="3">3.4.19.12</ecNumber>
    </recommendedName>
</protein>
<dbReference type="InterPro" id="IPR036959">
    <property type="entry name" value="Peptidase_C12_UCH_sf"/>
</dbReference>
<dbReference type="STRING" id="763407.A0A162PPK8"/>
<dbReference type="InterPro" id="IPR038765">
    <property type="entry name" value="Papain-like_cys_pep_sf"/>
</dbReference>